<feature type="transmembrane region" description="Helical" evidence="8">
    <location>
        <begin position="44"/>
        <end position="65"/>
    </location>
</feature>
<comment type="subcellular location">
    <subcellularLocation>
        <location evidence="1">Cytoplasmic vesicle membrane</location>
    </subcellularLocation>
    <subcellularLocation>
        <location evidence="2">Membrane</location>
        <topology evidence="2">Single-pass membrane protein</topology>
    </subcellularLocation>
</comment>
<dbReference type="GO" id="GO:0032051">
    <property type="term" value="F:clathrin light chain binding"/>
    <property type="evidence" value="ECO:0007669"/>
    <property type="project" value="InterPro"/>
</dbReference>
<dbReference type="GO" id="GO:0048268">
    <property type="term" value="P:clathrin coat assembly"/>
    <property type="evidence" value="ECO:0007669"/>
    <property type="project" value="InterPro"/>
</dbReference>
<dbReference type="Proteomes" id="UP000472277">
    <property type="component" value="Chromosome 38"/>
</dbReference>
<evidence type="ECO:0000313" key="9">
    <source>
        <dbReference type="Ensembl" id="ENSSTUP00000097732.1"/>
    </source>
</evidence>
<evidence type="ECO:0000256" key="7">
    <source>
        <dbReference type="ARBA" id="ARBA00023329"/>
    </source>
</evidence>
<comment type="similarity">
    <text evidence="3">Belongs to the NSG family.</text>
</comment>
<dbReference type="PANTHER" id="PTHR28546:SF1">
    <property type="entry name" value="NEURON-SPECIFIC VESICULAR PROTEIN CALCYON"/>
    <property type="match status" value="1"/>
</dbReference>
<evidence type="ECO:0000256" key="2">
    <source>
        <dbReference type="ARBA" id="ARBA00004167"/>
    </source>
</evidence>
<keyword evidence="4 8" id="KW-0812">Transmembrane</keyword>
<keyword evidence="6 8" id="KW-0472">Membrane</keyword>
<evidence type="ECO:0000256" key="3">
    <source>
        <dbReference type="ARBA" id="ARBA00007767"/>
    </source>
</evidence>
<evidence type="ECO:0000256" key="1">
    <source>
        <dbReference type="ARBA" id="ARBA00004156"/>
    </source>
</evidence>
<sequence>MVKLGGNLAEKLEKEQSMDDGFDNIPLITPLEVNQLQQPYLDKVTTCLILITLGFLACLVLLVMYKALWYDQLTCPEGFVLKRLLRDSLPLFLSLHSGNINSLSPWDTSQASCAQATLHAWYSLQRPPVLNEREGGKAFWSGSRLGRP</sequence>
<evidence type="ECO:0000256" key="8">
    <source>
        <dbReference type="SAM" id="Phobius"/>
    </source>
</evidence>
<dbReference type="Pfam" id="PF06387">
    <property type="entry name" value="Calcyon"/>
    <property type="match status" value="1"/>
</dbReference>
<keyword evidence="7" id="KW-0968">Cytoplasmic vesicle</keyword>
<dbReference type="GO" id="GO:0005768">
    <property type="term" value="C:endosome"/>
    <property type="evidence" value="ECO:0007669"/>
    <property type="project" value="TreeGrafter"/>
</dbReference>
<dbReference type="GeneTree" id="ENSGT00940000167072"/>
<accession>A0A674DP14</accession>
<dbReference type="GO" id="GO:0016197">
    <property type="term" value="P:endosomal transport"/>
    <property type="evidence" value="ECO:0007669"/>
    <property type="project" value="TreeGrafter"/>
</dbReference>
<dbReference type="Ensembl" id="ENSSTUT00000104937.1">
    <property type="protein sequence ID" value="ENSSTUP00000097732.1"/>
    <property type="gene ID" value="ENSSTUG00000043935.1"/>
</dbReference>
<evidence type="ECO:0000256" key="5">
    <source>
        <dbReference type="ARBA" id="ARBA00022989"/>
    </source>
</evidence>
<organism evidence="9 10">
    <name type="scientific">Salmo trutta</name>
    <name type="common">Brown trout</name>
    <dbReference type="NCBI Taxonomy" id="8032"/>
    <lineage>
        <taxon>Eukaryota</taxon>
        <taxon>Metazoa</taxon>
        <taxon>Chordata</taxon>
        <taxon>Craniata</taxon>
        <taxon>Vertebrata</taxon>
        <taxon>Euteleostomi</taxon>
        <taxon>Actinopterygii</taxon>
        <taxon>Neopterygii</taxon>
        <taxon>Teleostei</taxon>
        <taxon>Protacanthopterygii</taxon>
        <taxon>Salmoniformes</taxon>
        <taxon>Salmonidae</taxon>
        <taxon>Salmoninae</taxon>
        <taxon>Salmo</taxon>
    </lineage>
</organism>
<reference evidence="9" key="2">
    <citation type="submission" date="2025-09" db="UniProtKB">
        <authorList>
            <consortium name="Ensembl"/>
        </authorList>
    </citation>
    <scope>IDENTIFICATION</scope>
</reference>
<evidence type="ECO:0000256" key="4">
    <source>
        <dbReference type="ARBA" id="ARBA00022692"/>
    </source>
</evidence>
<dbReference type="PANTHER" id="PTHR28546">
    <property type="entry name" value="NEURONAL VESICLE TRAFFICKING-ASSOCIATED PROTEIN 2-RELATED"/>
    <property type="match status" value="1"/>
</dbReference>
<dbReference type="AlphaFoldDB" id="A0A674DP14"/>
<evidence type="ECO:0000313" key="10">
    <source>
        <dbReference type="Proteomes" id="UP000472277"/>
    </source>
</evidence>
<protein>
    <recommendedName>
        <fullName evidence="11">Calcyon neuron-specific vesicular protein</fullName>
    </recommendedName>
</protein>
<proteinExistence type="inferred from homology"/>
<keyword evidence="5 8" id="KW-1133">Transmembrane helix</keyword>
<dbReference type="InterPro" id="IPR009431">
    <property type="entry name" value="NSG"/>
</dbReference>
<dbReference type="InParanoid" id="A0A674DP14"/>
<evidence type="ECO:0008006" key="11">
    <source>
        <dbReference type="Google" id="ProtNLM"/>
    </source>
</evidence>
<keyword evidence="10" id="KW-1185">Reference proteome</keyword>
<evidence type="ECO:0000256" key="6">
    <source>
        <dbReference type="ARBA" id="ARBA00023136"/>
    </source>
</evidence>
<name>A0A674DP14_SALTR</name>
<dbReference type="GO" id="GO:0030659">
    <property type="term" value="C:cytoplasmic vesicle membrane"/>
    <property type="evidence" value="ECO:0007669"/>
    <property type="project" value="UniProtKB-SubCell"/>
</dbReference>
<reference evidence="9" key="1">
    <citation type="submission" date="2025-08" db="UniProtKB">
        <authorList>
            <consortium name="Ensembl"/>
        </authorList>
    </citation>
    <scope>IDENTIFICATION</scope>
</reference>